<sequence>MRHINKRDERVTWVESKNGYERFDRDDVTPSYGHPQANHHGLVPSAMMLRTANGVPGAWGDRKSNTTTTKRHAPRSTRSFKRVTRKVNAIVVIAVATKRRLFSTCTFFNSTFEPVEASSSTLDRSQESFREEIIDISCALVSLPLCRLIE</sequence>
<evidence type="ECO:0000313" key="2">
    <source>
        <dbReference type="EMBL" id="KAF7429921.1"/>
    </source>
</evidence>
<dbReference type="Proteomes" id="UP000600918">
    <property type="component" value="Unassembled WGS sequence"/>
</dbReference>
<gene>
    <name evidence="2" type="ORF">H0235_006319</name>
</gene>
<name>A0A834P7F4_VESPE</name>
<feature type="region of interest" description="Disordered" evidence="1">
    <location>
        <begin position="56"/>
        <end position="77"/>
    </location>
</feature>
<dbReference type="EMBL" id="JACSDY010000004">
    <property type="protein sequence ID" value="KAF7429921.1"/>
    <property type="molecule type" value="Genomic_DNA"/>
</dbReference>
<reference evidence="2" key="1">
    <citation type="journal article" date="2020" name="G3 (Bethesda)">
        <title>High-Quality Assemblies for Three Invasive Social Wasps from the &lt;i&gt;Vespula&lt;/i&gt; Genus.</title>
        <authorList>
            <person name="Harrop T.W.R."/>
            <person name="Guhlin J."/>
            <person name="McLaughlin G.M."/>
            <person name="Permina E."/>
            <person name="Stockwell P."/>
            <person name="Gilligan J."/>
            <person name="Le Lec M.F."/>
            <person name="Gruber M.A.M."/>
            <person name="Quinn O."/>
            <person name="Lovegrove M."/>
            <person name="Duncan E.J."/>
            <person name="Remnant E.J."/>
            <person name="Van Eeckhoven J."/>
            <person name="Graham B."/>
            <person name="Knapp R.A."/>
            <person name="Langford K.W."/>
            <person name="Kronenberg Z."/>
            <person name="Press M.O."/>
            <person name="Eacker S.M."/>
            <person name="Wilson-Rankin E.E."/>
            <person name="Purcell J."/>
            <person name="Lester P.J."/>
            <person name="Dearden P.K."/>
        </authorList>
    </citation>
    <scope>NUCLEOTIDE SEQUENCE</scope>
    <source>
        <strain evidence="2">Volc-1</strain>
    </source>
</reference>
<keyword evidence="3" id="KW-1185">Reference proteome</keyword>
<organism evidence="2 3">
    <name type="scientific">Vespula pensylvanica</name>
    <name type="common">Western yellow jacket</name>
    <name type="synonym">Wasp</name>
    <dbReference type="NCBI Taxonomy" id="30213"/>
    <lineage>
        <taxon>Eukaryota</taxon>
        <taxon>Metazoa</taxon>
        <taxon>Ecdysozoa</taxon>
        <taxon>Arthropoda</taxon>
        <taxon>Hexapoda</taxon>
        <taxon>Insecta</taxon>
        <taxon>Pterygota</taxon>
        <taxon>Neoptera</taxon>
        <taxon>Endopterygota</taxon>
        <taxon>Hymenoptera</taxon>
        <taxon>Apocrita</taxon>
        <taxon>Aculeata</taxon>
        <taxon>Vespoidea</taxon>
        <taxon>Vespidae</taxon>
        <taxon>Vespinae</taxon>
        <taxon>Vespula</taxon>
    </lineage>
</organism>
<dbReference type="AlphaFoldDB" id="A0A834P7F4"/>
<comment type="caution">
    <text evidence="2">The sequence shown here is derived from an EMBL/GenBank/DDBJ whole genome shotgun (WGS) entry which is preliminary data.</text>
</comment>
<protein>
    <submittedName>
        <fullName evidence="2">Uncharacterized protein</fullName>
    </submittedName>
</protein>
<accession>A0A834P7F4</accession>
<evidence type="ECO:0000256" key="1">
    <source>
        <dbReference type="SAM" id="MobiDB-lite"/>
    </source>
</evidence>
<proteinExistence type="predicted"/>
<evidence type="ECO:0000313" key="3">
    <source>
        <dbReference type="Proteomes" id="UP000600918"/>
    </source>
</evidence>